<dbReference type="CDD" id="cd09274">
    <property type="entry name" value="RNase_HI_RT_Ty3"/>
    <property type="match status" value="1"/>
</dbReference>
<dbReference type="AlphaFoldDB" id="A0A6L2NEW8"/>
<feature type="compositionally biased region" description="Polar residues" evidence="7">
    <location>
        <begin position="257"/>
        <end position="266"/>
    </location>
</feature>
<dbReference type="GO" id="GO:0004519">
    <property type="term" value="F:endonuclease activity"/>
    <property type="evidence" value="ECO:0007669"/>
    <property type="project" value="UniProtKB-KW"/>
</dbReference>
<dbReference type="PANTHER" id="PTHR37984">
    <property type="entry name" value="PROTEIN CBG26694"/>
    <property type="match status" value="1"/>
</dbReference>
<keyword evidence="1" id="KW-0808">Transferase</keyword>
<dbReference type="InterPro" id="IPR041373">
    <property type="entry name" value="RT_RNaseH"/>
</dbReference>
<evidence type="ECO:0000313" key="10">
    <source>
        <dbReference type="EMBL" id="GEU84798.1"/>
    </source>
</evidence>
<dbReference type="GO" id="GO:0006310">
    <property type="term" value="P:DNA recombination"/>
    <property type="evidence" value="ECO:0007669"/>
    <property type="project" value="UniProtKB-KW"/>
</dbReference>
<dbReference type="SUPFAM" id="SSF53098">
    <property type="entry name" value="Ribonuclease H-like"/>
    <property type="match status" value="1"/>
</dbReference>
<evidence type="ECO:0000256" key="2">
    <source>
        <dbReference type="ARBA" id="ARBA00022695"/>
    </source>
</evidence>
<dbReference type="GO" id="GO:0015074">
    <property type="term" value="P:DNA integration"/>
    <property type="evidence" value="ECO:0007669"/>
    <property type="project" value="UniProtKB-KW"/>
</dbReference>
<feature type="domain" description="Tf2-1-like SH3-like" evidence="9">
    <location>
        <begin position="743"/>
        <end position="805"/>
    </location>
</feature>
<dbReference type="GO" id="GO:0006508">
    <property type="term" value="P:proteolysis"/>
    <property type="evidence" value="ECO:0007669"/>
    <property type="project" value="UniProtKB-KW"/>
</dbReference>
<dbReference type="InterPro" id="IPR036397">
    <property type="entry name" value="RNaseH_sf"/>
</dbReference>
<evidence type="ECO:0000259" key="9">
    <source>
        <dbReference type="Pfam" id="PF24626"/>
    </source>
</evidence>
<evidence type="ECO:0000256" key="7">
    <source>
        <dbReference type="SAM" id="MobiDB-lite"/>
    </source>
</evidence>
<keyword evidence="4" id="KW-0255">Endonuclease</keyword>
<dbReference type="InterPro" id="IPR012337">
    <property type="entry name" value="RNaseH-like_sf"/>
</dbReference>
<keyword evidence="2" id="KW-0548">Nucleotidyltransferase</keyword>
<keyword evidence="3" id="KW-0540">Nuclease</keyword>
<dbReference type="GO" id="GO:0003677">
    <property type="term" value="F:DNA binding"/>
    <property type="evidence" value="ECO:0007669"/>
    <property type="project" value="UniProtKB-KW"/>
</dbReference>
<accession>A0A6L2NEW8</accession>
<organism evidence="10">
    <name type="scientific">Tanacetum cinerariifolium</name>
    <name type="common">Dalmatian daisy</name>
    <name type="synonym">Chrysanthemum cinerariifolium</name>
    <dbReference type="NCBI Taxonomy" id="118510"/>
    <lineage>
        <taxon>Eukaryota</taxon>
        <taxon>Viridiplantae</taxon>
        <taxon>Streptophyta</taxon>
        <taxon>Embryophyta</taxon>
        <taxon>Tracheophyta</taxon>
        <taxon>Spermatophyta</taxon>
        <taxon>Magnoliopsida</taxon>
        <taxon>eudicotyledons</taxon>
        <taxon>Gunneridae</taxon>
        <taxon>Pentapetalae</taxon>
        <taxon>asterids</taxon>
        <taxon>campanulids</taxon>
        <taxon>Asterales</taxon>
        <taxon>Asteraceae</taxon>
        <taxon>Asteroideae</taxon>
        <taxon>Anthemideae</taxon>
        <taxon>Anthemidinae</taxon>
        <taxon>Tanacetum</taxon>
    </lineage>
</organism>
<dbReference type="Gene3D" id="3.30.70.270">
    <property type="match status" value="1"/>
</dbReference>
<feature type="domain" description="Reverse transcriptase RNase H-like" evidence="8">
    <location>
        <begin position="462"/>
        <end position="550"/>
    </location>
</feature>
<dbReference type="Gene3D" id="3.10.10.10">
    <property type="entry name" value="HIV Type 1 Reverse Transcriptase, subunit A, domain 1"/>
    <property type="match status" value="1"/>
</dbReference>
<dbReference type="InterPro" id="IPR043502">
    <property type="entry name" value="DNA/RNA_pol_sf"/>
</dbReference>
<feature type="compositionally biased region" description="Pro residues" evidence="7">
    <location>
        <begin position="1"/>
        <end position="10"/>
    </location>
</feature>
<feature type="compositionally biased region" description="Polar residues" evidence="7">
    <location>
        <begin position="274"/>
        <end position="285"/>
    </location>
</feature>
<sequence length="806" mass="91508">MDPLNSPPPASELEREDVTEDSDGLLPGLMRRDINSLFGRMASLSRRLFGRETAHALVKKKGKAKDKYYGKLILDLGNEVHSSVEQGMTAIEKLVEMLGNAEDKVESNVGNDARGSGPVRGQDVAPAVRECTFAGFMKCSPTAFHGTKGVVELQIWTCLTWWNAKVATMGLETVNQMPWTEMKQLMSAEFCPIEEVQRMEHELWNLKGLTDNIKGEVTSSKPANLNEAVCMAHKLMEQKSQARDERIMKGKKRKWESFQSRNSSGKSNHKDNSRQTSKNNQNQRNARAMVIAPTDERCLLDHLLYVNVVLLAMLVCVLSSVTSVEMLGTRQGHTRNRCPKKVKQKEVGEVRGRAYAIKDAEPQGPNVVTVSGVTPVARALYRWAPSEMRELSVQLQELLEKGFIRSSSSPWRAPIGVYVDPAKIEAIKSWVAPTTPMEVRRFLGLAGYYRSASILALLEGTEDFVVYCDALLKGYGAVLIQREKVMAYASRQLKVHEENYTTYDLKLGSVVFALRFWKHYLYGTKCVVFADHKSLEYILNKKELNLRQQRDLVMHESHKSKYSIHPGLDKMYQDLKPLYWWPNIKADIATYVSKCLTCAKVKAEHQKSSRLLQRSDIPVWKWERITMDFVSGLPRTPSGYDTIWVIIDRLAKSAHFLPMKKRDSMEKLTRLYLKEMEALGTNLDMSTTYHPQTDGQGERTIQTLEDIIKAAPYEAFTDGNVDHRHQKSYADKRTNPLEFEVSDMVLLKVSPWKGIVPFGKRGKLSPRYIRPFKILARVGPVAYTLELPEDFKGIHSTFHVSNIKNV</sequence>
<dbReference type="Gene3D" id="1.10.340.70">
    <property type="match status" value="1"/>
</dbReference>
<keyword evidence="6" id="KW-0695">RNA-directed DNA polymerase</keyword>
<evidence type="ECO:0008006" key="11">
    <source>
        <dbReference type="Google" id="ProtNLM"/>
    </source>
</evidence>
<feature type="region of interest" description="Disordered" evidence="7">
    <location>
        <begin position="240"/>
        <end position="285"/>
    </location>
</feature>
<evidence type="ECO:0000256" key="3">
    <source>
        <dbReference type="ARBA" id="ARBA00022722"/>
    </source>
</evidence>
<feature type="region of interest" description="Disordered" evidence="7">
    <location>
        <begin position="1"/>
        <end position="26"/>
    </location>
</feature>
<dbReference type="PANTHER" id="PTHR37984:SF5">
    <property type="entry name" value="PROTEIN NYNRIN-LIKE"/>
    <property type="match status" value="1"/>
</dbReference>
<evidence type="ECO:0000256" key="6">
    <source>
        <dbReference type="ARBA" id="ARBA00022918"/>
    </source>
</evidence>
<dbReference type="InterPro" id="IPR043128">
    <property type="entry name" value="Rev_trsase/Diguanyl_cyclase"/>
</dbReference>
<evidence type="ECO:0000256" key="5">
    <source>
        <dbReference type="ARBA" id="ARBA00022801"/>
    </source>
</evidence>
<dbReference type="Gene3D" id="3.30.420.10">
    <property type="entry name" value="Ribonuclease H-like superfamily/Ribonuclease H"/>
    <property type="match status" value="2"/>
</dbReference>
<dbReference type="Pfam" id="PF24626">
    <property type="entry name" value="SH3_Tf2-1"/>
    <property type="match status" value="1"/>
</dbReference>
<dbReference type="Pfam" id="PF17917">
    <property type="entry name" value="RT_RNaseH"/>
    <property type="match status" value="1"/>
</dbReference>
<evidence type="ECO:0000256" key="4">
    <source>
        <dbReference type="ARBA" id="ARBA00022759"/>
    </source>
</evidence>
<protein>
    <recommendedName>
        <fullName evidence="11">Reverse transcriptase domain-containing protein</fullName>
    </recommendedName>
</protein>
<dbReference type="InterPro" id="IPR056924">
    <property type="entry name" value="SH3_Tf2-1"/>
</dbReference>
<dbReference type="GO" id="GO:0046872">
    <property type="term" value="F:metal ion binding"/>
    <property type="evidence" value="ECO:0007669"/>
    <property type="project" value="UniProtKB-KW"/>
</dbReference>
<proteinExistence type="predicted"/>
<dbReference type="GO" id="GO:0004190">
    <property type="term" value="F:aspartic-type endopeptidase activity"/>
    <property type="evidence" value="ECO:0007669"/>
    <property type="project" value="UniProtKB-KW"/>
</dbReference>
<gene>
    <name evidence="10" type="ORF">Tci_056776</name>
</gene>
<dbReference type="InterPro" id="IPR050951">
    <property type="entry name" value="Retrovirus_Pol_polyprotein"/>
</dbReference>
<comment type="caution">
    <text evidence="10">The sequence shown here is derived from an EMBL/GenBank/DDBJ whole genome shotgun (WGS) entry which is preliminary data.</text>
</comment>
<evidence type="ECO:0000256" key="1">
    <source>
        <dbReference type="ARBA" id="ARBA00022679"/>
    </source>
</evidence>
<evidence type="ECO:0000259" key="8">
    <source>
        <dbReference type="Pfam" id="PF17917"/>
    </source>
</evidence>
<dbReference type="SUPFAM" id="SSF56672">
    <property type="entry name" value="DNA/RNA polymerases"/>
    <property type="match status" value="1"/>
</dbReference>
<dbReference type="GO" id="GO:0003887">
    <property type="term" value="F:DNA-directed DNA polymerase activity"/>
    <property type="evidence" value="ECO:0007669"/>
    <property type="project" value="UniProtKB-KW"/>
</dbReference>
<name>A0A6L2NEW8_TANCI</name>
<feature type="compositionally biased region" description="Acidic residues" evidence="7">
    <location>
        <begin position="14"/>
        <end position="23"/>
    </location>
</feature>
<keyword evidence="5" id="KW-0378">Hydrolase</keyword>
<dbReference type="EMBL" id="BKCJ010008971">
    <property type="protein sequence ID" value="GEU84798.1"/>
    <property type="molecule type" value="Genomic_DNA"/>
</dbReference>
<reference evidence="10" key="1">
    <citation type="journal article" date="2019" name="Sci. Rep.">
        <title>Draft genome of Tanacetum cinerariifolium, the natural source of mosquito coil.</title>
        <authorList>
            <person name="Yamashiro T."/>
            <person name="Shiraishi A."/>
            <person name="Satake H."/>
            <person name="Nakayama K."/>
        </authorList>
    </citation>
    <scope>NUCLEOTIDE SEQUENCE</scope>
</reference>
<dbReference type="GO" id="GO:0003964">
    <property type="term" value="F:RNA-directed DNA polymerase activity"/>
    <property type="evidence" value="ECO:0007669"/>
    <property type="project" value="UniProtKB-KW"/>
</dbReference>